<sequence length="154" mass="17041">MTADIVNIACLVSHSTKYPEVSRTIRHSQARRPGDAVQSSPILHLRHLKRRSMEQCCTTIYLMEIGERTCTNPALHVRIAGISFPNRKCACTLSSSIQSPRNVLCKHERMMGGRAGGAGTPGDSMSLANKLAPATYSVRSCTRSSVERKWRNRT</sequence>
<accession>A0ACD1H484</accession>
<reference evidence="1" key="1">
    <citation type="submission" date="2018-02" db="EMBL/GenBank/DDBJ databases">
        <title>The genomes of Aspergillus section Nigri reveals drivers in fungal speciation.</title>
        <authorList>
            <consortium name="DOE Joint Genome Institute"/>
            <person name="Vesth T.C."/>
            <person name="Nybo J."/>
            <person name="Theobald S."/>
            <person name="Brandl J."/>
            <person name="Frisvad J.C."/>
            <person name="Nielsen K.F."/>
            <person name="Lyhne E.K."/>
            <person name="Kogle M.E."/>
            <person name="Kuo A."/>
            <person name="Riley R."/>
            <person name="Clum A."/>
            <person name="Nolan M."/>
            <person name="Lipzen A."/>
            <person name="Salamov A."/>
            <person name="Henrissat B."/>
            <person name="Wiebenga A."/>
            <person name="De vries R.P."/>
            <person name="Grigoriev I.V."/>
            <person name="Mortensen U.H."/>
            <person name="Andersen M.R."/>
            <person name="Baker S.E."/>
        </authorList>
    </citation>
    <scope>NUCLEOTIDE SEQUENCE</scope>
    <source>
        <strain evidence="1">CBS 121060</strain>
    </source>
</reference>
<evidence type="ECO:0000313" key="1">
    <source>
        <dbReference type="EMBL" id="RAH68383.1"/>
    </source>
</evidence>
<protein>
    <submittedName>
        <fullName evidence="1">Uncharacterized protein</fullName>
    </submittedName>
</protein>
<gene>
    <name evidence="1" type="ORF">BO66DRAFT_128539</name>
</gene>
<organism evidence="1 2">
    <name type="scientific">Aspergillus aculeatinus CBS 121060</name>
    <dbReference type="NCBI Taxonomy" id="1448322"/>
    <lineage>
        <taxon>Eukaryota</taxon>
        <taxon>Fungi</taxon>
        <taxon>Dikarya</taxon>
        <taxon>Ascomycota</taxon>
        <taxon>Pezizomycotina</taxon>
        <taxon>Eurotiomycetes</taxon>
        <taxon>Eurotiomycetidae</taxon>
        <taxon>Eurotiales</taxon>
        <taxon>Aspergillaceae</taxon>
        <taxon>Aspergillus</taxon>
        <taxon>Aspergillus subgen. Circumdati</taxon>
    </lineage>
</organism>
<evidence type="ECO:0000313" key="2">
    <source>
        <dbReference type="Proteomes" id="UP000249661"/>
    </source>
</evidence>
<keyword evidence="2" id="KW-1185">Reference proteome</keyword>
<proteinExistence type="predicted"/>
<dbReference type="Proteomes" id="UP000249661">
    <property type="component" value="Unassembled WGS sequence"/>
</dbReference>
<name>A0ACD1H484_9EURO</name>
<dbReference type="EMBL" id="KZ824967">
    <property type="protein sequence ID" value="RAH68383.1"/>
    <property type="molecule type" value="Genomic_DNA"/>
</dbReference>